<gene>
    <name evidence="1" type="ORF">ACFPOH_01755</name>
</gene>
<dbReference type="EMBL" id="JBHSNQ010000018">
    <property type="protein sequence ID" value="MFC5540520.1"/>
    <property type="molecule type" value="Genomic_DNA"/>
</dbReference>
<proteinExistence type="predicted"/>
<keyword evidence="2" id="KW-1185">Reference proteome</keyword>
<comment type="caution">
    <text evidence="1">The sequence shown here is derived from an EMBL/GenBank/DDBJ whole genome shotgun (WGS) entry which is preliminary data.</text>
</comment>
<organism evidence="1 2">
    <name type="scientific">Ureibacillus suwonensis</name>
    <dbReference type="NCBI Taxonomy" id="313007"/>
    <lineage>
        <taxon>Bacteria</taxon>
        <taxon>Bacillati</taxon>
        <taxon>Bacillota</taxon>
        <taxon>Bacilli</taxon>
        <taxon>Bacillales</taxon>
        <taxon>Caryophanaceae</taxon>
        <taxon>Ureibacillus</taxon>
    </lineage>
</organism>
<reference evidence="2" key="1">
    <citation type="journal article" date="2019" name="Int. J. Syst. Evol. Microbiol.">
        <title>The Global Catalogue of Microorganisms (GCM) 10K type strain sequencing project: providing services to taxonomists for standard genome sequencing and annotation.</title>
        <authorList>
            <consortium name="The Broad Institute Genomics Platform"/>
            <consortium name="The Broad Institute Genome Sequencing Center for Infectious Disease"/>
            <person name="Wu L."/>
            <person name="Ma J."/>
        </authorList>
    </citation>
    <scope>NUCLEOTIDE SEQUENCE [LARGE SCALE GENOMIC DNA]</scope>
    <source>
        <strain evidence="2">CCUG 56331</strain>
    </source>
</reference>
<sequence length="60" mass="6769">MIEYIETEKGSELVVTLVEMWREEGLETGMEIGEVLFGTCTPEITPVPAVHEKVPKSEYL</sequence>
<accession>A0ABW0RAS1</accession>
<dbReference type="Proteomes" id="UP001595978">
    <property type="component" value="Unassembled WGS sequence"/>
</dbReference>
<dbReference type="RefSeq" id="WP_390308707.1">
    <property type="nucleotide sequence ID" value="NZ_JBHSNQ010000018.1"/>
</dbReference>
<evidence type="ECO:0000313" key="2">
    <source>
        <dbReference type="Proteomes" id="UP001595978"/>
    </source>
</evidence>
<evidence type="ECO:0000313" key="1">
    <source>
        <dbReference type="EMBL" id="MFC5540520.1"/>
    </source>
</evidence>
<name>A0ABW0RAS1_9BACL</name>
<protein>
    <submittedName>
        <fullName evidence="1">Uncharacterized protein</fullName>
    </submittedName>
</protein>